<evidence type="ECO:0000256" key="2">
    <source>
        <dbReference type="ARBA" id="ARBA00022643"/>
    </source>
</evidence>
<feature type="domain" description="NADPH-dependent FMN reductase-like" evidence="3">
    <location>
        <begin position="6"/>
        <end position="120"/>
    </location>
</feature>
<keyword evidence="5" id="KW-1185">Reference proteome</keyword>
<dbReference type="OrthoDB" id="9805976at2"/>
<evidence type="ECO:0000259" key="3">
    <source>
        <dbReference type="Pfam" id="PF03358"/>
    </source>
</evidence>
<reference evidence="4 5" key="1">
    <citation type="submission" date="2017-06" db="EMBL/GenBank/DDBJ databases">
        <authorList>
            <person name="Kim H.J."/>
            <person name="Triplett B.A."/>
        </authorList>
    </citation>
    <scope>NUCLEOTIDE SEQUENCE [LARGE SCALE GENOMIC DNA]</scope>
    <source>
        <strain evidence="4 5">DSM 25597</strain>
    </source>
</reference>
<dbReference type="GO" id="GO:0016491">
    <property type="term" value="F:oxidoreductase activity"/>
    <property type="evidence" value="ECO:0007669"/>
    <property type="project" value="InterPro"/>
</dbReference>
<dbReference type="Gene3D" id="3.40.50.360">
    <property type="match status" value="1"/>
</dbReference>
<evidence type="ECO:0000313" key="5">
    <source>
        <dbReference type="Proteomes" id="UP000198379"/>
    </source>
</evidence>
<dbReference type="RefSeq" id="WP_089372887.1">
    <property type="nucleotide sequence ID" value="NZ_BMEP01000005.1"/>
</dbReference>
<dbReference type="PANTHER" id="PTHR43278:SF4">
    <property type="entry name" value="NAD(P)H-DEPENDENT FMN-CONTAINING OXIDOREDUCTASE YWQN-RELATED"/>
    <property type="match status" value="1"/>
</dbReference>
<evidence type="ECO:0000256" key="1">
    <source>
        <dbReference type="ARBA" id="ARBA00022630"/>
    </source>
</evidence>
<dbReference type="InterPro" id="IPR005025">
    <property type="entry name" value="FMN_Rdtase-like_dom"/>
</dbReference>
<proteinExistence type="predicted"/>
<dbReference type="AlphaFoldDB" id="A0A239BNC5"/>
<accession>A0A239BNC5</accession>
<gene>
    <name evidence="4" type="ORF">SAMN06265376_106284</name>
</gene>
<keyword evidence="1" id="KW-0285">Flavoprotein</keyword>
<name>A0A239BNC5_9FLAO</name>
<dbReference type="InterPro" id="IPR029039">
    <property type="entry name" value="Flavoprotein-like_sf"/>
</dbReference>
<dbReference type="PANTHER" id="PTHR43278">
    <property type="entry name" value="NAD(P)H-DEPENDENT FMN-CONTAINING OXIDOREDUCTASE YWQN-RELATED"/>
    <property type="match status" value="1"/>
</dbReference>
<protein>
    <submittedName>
        <fullName evidence="4">Multimeric flavodoxin WrbA</fullName>
    </submittedName>
</protein>
<sequence length="164" mass="19024">MQKETIIILASSRSHGDTAKVVQQLQQIIHCDMVDLNDYDISYYDYEHANKDDDFLPLMKRIINDYQNVIFATPVYWYTMSGILKVFFDRISDLLTIEKDLGRQLRGKGFGAISCCMNGSIDQEFWHPFVKTAGYLGMRYLGNIHVDSLENLPLLEDFRNKIIT</sequence>
<dbReference type="Pfam" id="PF03358">
    <property type="entry name" value="FMN_red"/>
    <property type="match status" value="1"/>
</dbReference>
<evidence type="ECO:0000313" key="4">
    <source>
        <dbReference type="EMBL" id="SNS08868.1"/>
    </source>
</evidence>
<dbReference type="InterPro" id="IPR051796">
    <property type="entry name" value="ISF_SsuE-like"/>
</dbReference>
<dbReference type="EMBL" id="FZNY01000006">
    <property type="protein sequence ID" value="SNS08868.1"/>
    <property type="molecule type" value="Genomic_DNA"/>
</dbReference>
<dbReference type="SUPFAM" id="SSF52218">
    <property type="entry name" value="Flavoproteins"/>
    <property type="match status" value="1"/>
</dbReference>
<organism evidence="4 5">
    <name type="scientific">Dokdonia pacifica</name>
    <dbReference type="NCBI Taxonomy" id="1627892"/>
    <lineage>
        <taxon>Bacteria</taxon>
        <taxon>Pseudomonadati</taxon>
        <taxon>Bacteroidota</taxon>
        <taxon>Flavobacteriia</taxon>
        <taxon>Flavobacteriales</taxon>
        <taxon>Flavobacteriaceae</taxon>
        <taxon>Dokdonia</taxon>
    </lineage>
</organism>
<dbReference type="Proteomes" id="UP000198379">
    <property type="component" value="Unassembled WGS sequence"/>
</dbReference>
<keyword evidence="2" id="KW-0288">FMN</keyword>